<feature type="domain" description="ABC-2 type transporter transmembrane" evidence="5">
    <location>
        <begin position="9"/>
        <end position="59"/>
    </location>
</feature>
<dbReference type="InParanoid" id="C5M162"/>
<keyword evidence="3" id="KW-1133">Transmembrane helix</keyword>
<dbReference type="Proteomes" id="UP000007800">
    <property type="component" value="Unassembled WGS sequence"/>
</dbReference>
<keyword evidence="4" id="KW-0472">Membrane</keyword>
<reference evidence="6 7" key="1">
    <citation type="submission" date="2008-07" db="EMBL/GenBank/DDBJ databases">
        <authorList>
            <person name="El-Sayed N."/>
            <person name="Caler E."/>
            <person name="Inman J."/>
            <person name="Amedeo P."/>
            <person name="Hass B."/>
            <person name="Wortman J."/>
        </authorList>
    </citation>
    <scope>NUCLEOTIDE SEQUENCE [LARGE SCALE GENOMIC DNA]</scope>
    <source>
        <strain evidence="7">ATCC 50983 / TXsc</strain>
    </source>
</reference>
<evidence type="ECO:0000313" key="6">
    <source>
        <dbReference type="EMBL" id="EEQ97292.1"/>
    </source>
</evidence>
<keyword evidence="7" id="KW-1185">Reference proteome</keyword>
<protein>
    <recommendedName>
        <fullName evidence="5">ABC-2 type transporter transmembrane domain-containing protein</fullName>
    </recommendedName>
</protein>
<dbReference type="RefSeq" id="XP_002764575.1">
    <property type="nucleotide sequence ID" value="XM_002764529.1"/>
</dbReference>
<dbReference type="OrthoDB" id="9989122at2759"/>
<feature type="non-terminal residue" evidence="6">
    <location>
        <position position="1"/>
    </location>
</feature>
<evidence type="ECO:0000313" key="7">
    <source>
        <dbReference type="Proteomes" id="UP000007800"/>
    </source>
</evidence>
<evidence type="ECO:0000256" key="2">
    <source>
        <dbReference type="ARBA" id="ARBA00022692"/>
    </source>
</evidence>
<dbReference type="AlphaFoldDB" id="C5M162"/>
<dbReference type="InterPro" id="IPR013525">
    <property type="entry name" value="ABC2_TM"/>
</dbReference>
<comment type="subcellular location">
    <subcellularLocation>
        <location evidence="1">Membrane</location>
        <topology evidence="1">Multi-pass membrane protein</topology>
    </subcellularLocation>
</comment>
<keyword evidence="2" id="KW-0812">Transmembrane</keyword>
<name>C5M162_PERM5</name>
<accession>C5M162</accession>
<evidence type="ECO:0000256" key="1">
    <source>
        <dbReference type="ARBA" id="ARBA00004141"/>
    </source>
</evidence>
<evidence type="ECO:0000256" key="3">
    <source>
        <dbReference type="ARBA" id="ARBA00022989"/>
    </source>
</evidence>
<gene>
    <name evidence="6" type="ORF">Pmar_PMAR024735</name>
</gene>
<organism evidence="7">
    <name type="scientific">Perkinsus marinus (strain ATCC 50983 / TXsc)</name>
    <dbReference type="NCBI Taxonomy" id="423536"/>
    <lineage>
        <taxon>Eukaryota</taxon>
        <taxon>Sar</taxon>
        <taxon>Alveolata</taxon>
        <taxon>Perkinsozoa</taxon>
        <taxon>Perkinsea</taxon>
        <taxon>Perkinsida</taxon>
        <taxon>Perkinsidae</taxon>
        <taxon>Perkinsus</taxon>
    </lineage>
</organism>
<dbReference type="GO" id="GO:0016020">
    <property type="term" value="C:membrane"/>
    <property type="evidence" value="ECO:0007669"/>
    <property type="project" value="UniProtKB-SubCell"/>
</dbReference>
<evidence type="ECO:0000259" key="5">
    <source>
        <dbReference type="Pfam" id="PF01061"/>
    </source>
</evidence>
<dbReference type="GeneID" id="9054517"/>
<feature type="non-terminal residue" evidence="6">
    <location>
        <position position="60"/>
    </location>
</feature>
<dbReference type="Pfam" id="PF01061">
    <property type="entry name" value="ABC2_membrane"/>
    <property type="match status" value="1"/>
</dbReference>
<dbReference type="GO" id="GO:0140359">
    <property type="term" value="F:ABC-type transporter activity"/>
    <property type="evidence" value="ECO:0007669"/>
    <property type="project" value="InterPro"/>
</dbReference>
<evidence type="ECO:0000256" key="4">
    <source>
        <dbReference type="ARBA" id="ARBA00023136"/>
    </source>
</evidence>
<dbReference type="EMBL" id="GG687290">
    <property type="protein sequence ID" value="EEQ97292.1"/>
    <property type="molecule type" value="Genomic_DNA"/>
</dbReference>
<proteinExistence type="predicted"/>
<sequence length="60" mass="6906">VLFYDQVLLLTFPLERPTFIREYLSGMYSAVTYFLSKSCVEIPVAFVQTGVSVTILYNMM</sequence>